<proteinExistence type="predicted"/>
<dbReference type="AlphaFoldDB" id="A0A8J5UZZ7"/>
<comment type="caution">
    <text evidence="1">The sequence shown here is derived from an EMBL/GenBank/DDBJ whole genome shotgun (WGS) entry which is preliminary data.</text>
</comment>
<protein>
    <submittedName>
        <fullName evidence="1">Uncharacterized protein</fullName>
    </submittedName>
</protein>
<reference evidence="1" key="2">
    <citation type="submission" date="2021-02" db="EMBL/GenBank/DDBJ databases">
        <authorList>
            <person name="Kimball J.A."/>
            <person name="Haas M.W."/>
            <person name="Macchietto M."/>
            <person name="Kono T."/>
            <person name="Duquette J."/>
            <person name="Shao M."/>
        </authorList>
    </citation>
    <scope>NUCLEOTIDE SEQUENCE</scope>
    <source>
        <tissue evidence="1">Fresh leaf tissue</tissue>
    </source>
</reference>
<reference evidence="1" key="1">
    <citation type="journal article" date="2021" name="bioRxiv">
        <title>Whole Genome Assembly and Annotation of Northern Wild Rice, Zizania palustris L., Supports a Whole Genome Duplication in the Zizania Genus.</title>
        <authorList>
            <person name="Haas M."/>
            <person name="Kono T."/>
            <person name="Macchietto M."/>
            <person name="Millas R."/>
            <person name="McGilp L."/>
            <person name="Shao M."/>
            <person name="Duquette J."/>
            <person name="Hirsch C.N."/>
            <person name="Kimball J."/>
        </authorList>
    </citation>
    <scope>NUCLEOTIDE SEQUENCE</scope>
    <source>
        <tissue evidence="1">Fresh leaf tissue</tissue>
    </source>
</reference>
<dbReference type="EMBL" id="JAAALK010000288">
    <property type="protein sequence ID" value="KAG8052502.1"/>
    <property type="molecule type" value="Genomic_DNA"/>
</dbReference>
<gene>
    <name evidence="1" type="ORF">GUJ93_ZPchr0001g32460</name>
</gene>
<name>A0A8J5UZZ7_ZIZPA</name>
<evidence type="ECO:0000313" key="2">
    <source>
        <dbReference type="Proteomes" id="UP000729402"/>
    </source>
</evidence>
<dbReference type="Proteomes" id="UP000729402">
    <property type="component" value="Unassembled WGS sequence"/>
</dbReference>
<evidence type="ECO:0000313" key="1">
    <source>
        <dbReference type="EMBL" id="KAG8052502.1"/>
    </source>
</evidence>
<organism evidence="1 2">
    <name type="scientific">Zizania palustris</name>
    <name type="common">Northern wild rice</name>
    <dbReference type="NCBI Taxonomy" id="103762"/>
    <lineage>
        <taxon>Eukaryota</taxon>
        <taxon>Viridiplantae</taxon>
        <taxon>Streptophyta</taxon>
        <taxon>Embryophyta</taxon>
        <taxon>Tracheophyta</taxon>
        <taxon>Spermatophyta</taxon>
        <taxon>Magnoliopsida</taxon>
        <taxon>Liliopsida</taxon>
        <taxon>Poales</taxon>
        <taxon>Poaceae</taxon>
        <taxon>BOP clade</taxon>
        <taxon>Oryzoideae</taxon>
        <taxon>Oryzeae</taxon>
        <taxon>Zizaniinae</taxon>
        <taxon>Zizania</taxon>
    </lineage>
</organism>
<accession>A0A8J5UZZ7</accession>
<keyword evidence="2" id="KW-1185">Reference proteome</keyword>
<sequence>MSQHAFNRHSTHYFLSLNPVFMDIDPEPSSNPLDVDVAFNADSVADGPVDTSSSIVARDVTTMVIVKANISKDVATDSGESAAIGDIITSSNATAEASTAIADASRYLMTGLVIDVPLSLSPRADLGEGDITPIPPIVVIGDETNPPAPANNVLLSDYTRMVDVIVLRIEISP</sequence>